<dbReference type="EMBL" id="CP106793">
    <property type="protein sequence ID" value="UXY20388.1"/>
    <property type="molecule type" value="Genomic_DNA"/>
</dbReference>
<proteinExistence type="predicted"/>
<protein>
    <submittedName>
        <fullName evidence="3">Uncharacterized protein</fullName>
    </submittedName>
</protein>
<feature type="region of interest" description="Disordered" evidence="2">
    <location>
        <begin position="97"/>
        <end position="116"/>
    </location>
</feature>
<organism evidence="3 4">
    <name type="scientific">Streptomyces cynarae</name>
    <dbReference type="NCBI Taxonomy" id="2981134"/>
    <lineage>
        <taxon>Bacteria</taxon>
        <taxon>Bacillati</taxon>
        <taxon>Actinomycetota</taxon>
        <taxon>Actinomycetes</taxon>
        <taxon>Kitasatosporales</taxon>
        <taxon>Streptomycetaceae</taxon>
        <taxon>Streptomyces</taxon>
    </lineage>
</organism>
<evidence type="ECO:0000313" key="4">
    <source>
        <dbReference type="Proteomes" id="UP001061298"/>
    </source>
</evidence>
<dbReference type="RefSeq" id="WP_263230480.1">
    <property type="nucleotide sequence ID" value="NZ_CP106793.1"/>
</dbReference>
<sequence length="203" mass="22252">MSQHEGHPPSADWVAQEMEQMLRECNALIESHDEQLGRLRASIAAIETERERACTNRDSARQVLETLRAAVLEGQQLRATRTQSANPRMRVVPDVVASASSAAGDSGDDPTDGVPPSGNPVVLIEGRRSVAIMEVISTDGRRNWSVRDVTEALGEPLKAIRRNRSVLESLHDRGVLLKEEVPGGRGTTKKKVFYRLAAPWQAA</sequence>
<reference evidence="3" key="1">
    <citation type="submission" date="2022-10" db="EMBL/GenBank/DDBJ databases">
        <authorList>
            <person name="Mo P."/>
        </authorList>
    </citation>
    <scope>NUCLEOTIDE SEQUENCE</scope>
    <source>
        <strain evidence="3">HUAS 13-4</strain>
    </source>
</reference>
<feature type="coiled-coil region" evidence="1">
    <location>
        <begin position="15"/>
        <end position="49"/>
    </location>
</feature>
<name>A0ABY6E1W5_9ACTN</name>
<accession>A0ABY6E1W5</accession>
<evidence type="ECO:0000256" key="2">
    <source>
        <dbReference type="SAM" id="MobiDB-lite"/>
    </source>
</evidence>
<evidence type="ECO:0000313" key="3">
    <source>
        <dbReference type="EMBL" id="UXY20388.1"/>
    </source>
</evidence>
<dbReference type="Proteomes" id="UP001061298">
    <property type="component" value="Chromosome"/>
</dbReference>
<keyword evidence="4" id="KW-1185">Reference proteome</keyword>
<gene>
    <name evidence="3" type="ORF">N8I84_17930</name>
</gene>
<evidence type="ECO:0000256" key="1">
    <source>
        <dbReference type="SAM" id="Coils"/>
    </source>
</evidence>
<keyword evidence="1" id="KW-0175">Coiled coil</keyword>